<dbReference type="PROSITE" id="PS01148">
    <property type="entry name" value="UPF0033"/>
    <property type="match status" value="1"/>
</dbReference>
<dbReference type="RefSeq" id="WP_141376350.1">
    <property type="nucleotide sequence ID" value="NZ_BAPL01000025.1"/>
</dbReference>
<accession>A0A4Y3TXF2</accession>
<feature type="domain" description="UPF0033" evidence="1">
    <location>
        <begin position="17"/>
        <end position="41"/>
    </location>
</feature>
<proteinExistence type="predicted"/>
<reference evidence="2 3" key="1">
    <citation type="submission" date="2019-06" db="EMBL/GenBank/DDBJ databases">
        <title>Whole genome shotgun sequence of Acetobacter peroxydans NBRC 13755.</title>
        <authorList>
            <person name="Hosoyama A."/>
            <person name="Uohara A."/>
            <person name="Ohji S."/>
            <person name="Ichikawa N."/>
        </authorList>
    </citation>
    <scope>NUCLEOTIDE SEQUENCE [LARGE SCALE GENOMIC DNA]</scope>
    <source>
        <strain evidence="2 3">NBRC 13755</strain>
    </source>
</reference>
<organism evidence="2 3">
    <name type="scientific">Acetobacter peroxydans</name>
    <dbReference type="NCBI Taxonomy" id="104098"/>
    <lineage>
        <taxon>Bacteria</taxon>
        <taxon>Pseudomonadati</taxon>
        <taxon>Pseudomonadota</taxon>
        <taxon>Alphaproteobacteria</taxon>
        <taxon>Acetobacterales</taxon>
        <taxon>Acetobacteraceae</taxon>
        <taxon>Acetobacter</taxon>
    </lineage>
</organism>
<dbReference type="AlphaFoldDB" id="A0A4Y3TXF2"/>
<name>A0A4Y3TXF2_9PROT</name>
<comment type="caution">
    <text evidence="2">The sequence shown here is derived from an EMBL/GenBank/DDBJ whole genome shotgun (WGS) entry which is preliminary data.</text>
</comment>
<dbReference type="Proteomes" id="UP000317730">
    <property type="component" value="Unassembled WGS sequence"/>
</dbReference>
<dbReference type="InterPro" id="IPR036868">
    <property type="entry name" value="TusA-like_sf"/>
</dbReference>
<evidence type="ECO:0000313" key="3">
    <source>
        <dbReference type="Proteomes" id="UP000317730"/>
    </source>
</evidence>
<dbReference type="InterPro" id="IPR001455">
    <property type="entry name" value="TusA-like"/>
</dbReference>
<gene>
    <name evidence="2" type="ORF">APE01nite_16040</name>
</gene>
<dbReference type="OrthoDB" id="9794210at2"/>
<protein>
    <recommendedName>
        <fullName evidence="1">UPF0033 domain-containing protein</fullName>
    </recommendedName>
</protein>
<evidence type="ECO:0000313" key="2">
    <source>
        <dbReference type="EMBL" id="GEB85807.1"/>
    </source>
</evidence>
<evidence type="ECO:0000259" key="1">
    <source>
        <dbReference type="PROSITE" id="PS01148"/>
    </source>
</evidence>
<keyword evidence="3" id="KW-1185">Reference proteome</keyword>
<dbReference type="Gene3D" id="3.30.110.40">
    <property type="entry name" value="TusA-like domain"/>
    <property type="match status" value="1"/>
</dbReference>
<dbReference type="EMBL" id="BJMV01000007">
    <property type="protein sequence ID" value="GEB85807.1"/>
    <property type="molecule type" value="Genomic_DNA"/>
</dbReference>
<sequence length="88" mass="9188">MAAVIDDGASAPAIVELDITADTCPLTFVRTRLMLDSMAEGGVLIVRLQSGEPHRNVGRSVRALGHAVVSEVAHADGSIVLIIRKKAG</sequence>
<dbReference type="CDD" id="cd00291">
    <property type="entry name" value="SirA_YedF_YeeD"/>
    <property type="match status" value="1"/>
</dbReference>
<dbReference type="Pfam" id="PF01206">
    <property type="entry name" value="TusA"/>
    <property type="match status" value="1"/>
</dbReference>
<dbReference type="SUPFAM" id="SSF64307">
    <property type="entry name" value="SirA-like"/>
    <property type="match status" value="1"/>
</dbReference>